<dbReference type="PANTHER" id="PTHR43828">
    <property type="entry name" value="ASPARAGINASE"/>
    <property type="match status" value="1"/>
</dbReference>
<reference evidence="3 4" key="1">
    <citation type="submission" date="2015-04" db="EMBL/GenBank/DDBJ databases">
        <authorList>
            <person name="Syromyatnikov M.Y."/>
            <person name="Popov V.N."/>
        </authorList>
    </citation>
    <scope>NUCLEOTIDE SEQUENCE [LARGE SCALE GENOMIC DNA]</scope>
    <source>
        <strain evidence="3">WF-38-12</strain>
    </source>
</reference>
<gene>
    <name evidence="3" type="ORF">PISL3812_07880</name>
</gene>
<dbReference type="STRING" id="28573.A0A0U1M5J0"/>
<feature type="compositionally biased region" description="Basic and acidic residues" evidence="1">
    <location>
        <begin position="555"/>
        <end position="580"/>
    </location>
</feature>
<proteinExistence type="predicted"/>
<dbReference type="OrthoDB" id="5562739at2759"/>
<dbReference type="GO" id="GO:0030907">
    <property type="term" value="C:MBF transcription complex"/>
    <property type="evidence" value="ECO:0007669"/>
    <property type="project" value="TreeGrafter"/>
</dbReference>
<keyword evidence="4" id="KW-1185">Reference proteome</keyword>
<name>A0A0U1M5J0_TALIS</name>
<dbReference type="EMBL" id="CVMT01000008">
    <property type="protein sequence ID" value="CRG90834.1"/>
    <property type="molecule type" value="Genomic_DNA"/>
</dbReference>
<feature type="domain" description="HTH APSES-type" evidence="2">
    <location>
        <begin position="108"/>
        <end position="226"/>
    </location>
</feature>
<dbReference type="InterPro" id="IPR036887">
    <property type="entry name" value="HTH_APSES_sf"/>
</dbReference>
<feature type="compositionally biased region" description="Low complexity" evidence="1">
    <location>
        <begin position="382"/>
        <end position="400"/>
    </location>
</feature>
<evidence type="ECO:0000259" key="2">
    <source>
        <dbReference type="PROSITE" id="PS51299"/>
    </source>
</evidence>
<evidence type="ECO:0000256" key="1">
    <source>
        <dbReference type="SAM" id="MobiDB-lite"/>
    </source>
</evidence>
<feature type="compositionally biased region" description="Low complexity" evidence="1">
    <location>
        <begin position="445"/>
        <end position="467"/>
    </location>
</feature>
<feature type="region of interest" description="Disordered" evidence="1">
    <location>
        <begin position="350"/>
        <end position="588"/>
    </location>
</feature>
<dbReference type="InterPro" id="IPR003163">
    <property type="entry name" value="Tscrpt_reg_HTH_APSES-type"/>
</dbReference>
<dbReference type="GO" id="GO:0033309">
    <property type="term" value="C:SBF transcription complex"/>
    <property type="evidence" value="ECO:0007669"/>
    <property type="project" value="TreeGrafter"/>
</dbReference>
<dbReference type="GO" id="GO:0003677">
    <property type="term" value="F:DNA binding"/>
    <property type="evidence" value="ECO:0007669"/>
    <property type="project" value="InterPro"/>
</dbReference>
<protein>
    <recommendedName>
        <fullName evidence="2">HTH APSES-type domain-containing protein</fullName>
    </recommendedName>
</protein>
<dbReference type="Gene3D" id="3.10.260.10">
    <property type="entry name" value="Transcription regulator HTH, APSES-type DNA-binding domain"/>
    <property type="match status" value="1"/>
</dbReference>
<feature type="region of interest" description="Disordered" evidence="1">
    <location>
        <begin position="288"/>
        <end position="324"/>
    </location>
</feature>
<feature type="compositionally biased region" description="Basic and acidic residues" evidence="1">
    <location>
        <begin position="42"/>
        <end position="52"/>
    </location>
</feature>
<dbReference type="GO" id="GO:0000981">
    <property type="term" value="F:DNA-binding transcription factor activity, RNA polymerase II-specific"/>
    <property type="evidence" value="ECO:0007669"/>
    <property type="project" value="UniProtKB-ARBA"/>
</dbReference>
<dbReference type="SUPFAM" id="SSF54616">
    <property type="entry name" value="DNA-binding domain of Mlu1-box binding protein MBP1"/>
    <property type="match status" value="1"/>
</dbReference>
<dbReference type="PROSITE" id="PS51299">
    <property type="entry name" value="HTH_APSES"/>
    <property type="match status" value="1"/>
</dbReference>
<feature type="region of interest" description="Disordered" evidence="1">
    <location>
        <begin position="1"/>
        <end position="58"/>
    </location>
</feature>
<organism evidence="3 4">
    <name type="scientific">Talaromyces islandicus</name>
    <name type="common">Penicillium islandicum</name>
    <dbReference type="NCBI Taxonomy" id="28573"/>
    <lineage>
        <taxon>Eukaryota</taxon>
        <taxon>Fungi</taxon>
        <taxon>Dikarya</taxon>
        <taxon>Ascomycota</taxon>
        <taxon>Pezizomycotina</taxon>
        <taxon>Eurotiomycetes</taxon>
        <taxon>Eurotiomycetidae</taxon>
        <taxon>Eurotiales</taxon>
        <taxon>Trichocomaceae</taxon>
        <taxon>Talaromyces</taxon>
        <taxon>Talaromyces sect. Islandici</taxon>
    </lineage>
</organism>
<evidence type="ECO:0000313" key="4">
    <source>
        <dbReference type="Proteomes" id="UP000054383"/>
    </source>
</evidence>
<feature type="compositionally biased region" description="Pro residues" evidence="1">
    <location>
        <begin position="506"/>
        <end position="516"/>
    </location>
</feature>
<dbReference type="PANTHER" id="PTHR43828:SF5">
    <property type="entry name" value="TRANSCRIPTIONAL REPRESSOR XBP1"/>
    <property type="match status" value="1"/>
</dbReference>
<accession>A0A0U1M5J0</accession>
<dbReference type="InterPro" id="IPR051642">
    <property type="entry name" value="SWI6-like"/>
</dbReference>
<evidence type="ECO:0000313" key="3">
    <source>
        <dbReference type="EMBL" id="CRG90834.1"/>
    </source>
</evidence>
<sequence>MASIESLLNPAPPEPVKRHSELQGKLQHHHHHQQHNTFPPDISDRRPPRIPKDAPVFNPGKVRGELRYPPFEERDEFLDSQHVLFEIHPTIGHIAEFPRHIPYSSEKKGFLEKTGRESFEVFQYTFKIPNVDKAWTVMWDYNIGLVRTTHLFKCNEYSKTTPAKMLNANPGLREICHSITGGALAAQGYWMPYEAAKAVSATFCWGIRYALTPLFGRDFPSMCVPPESPQFGKMIVDPEIVRRSTETANQYRRQELELKMQAQQQQQRQWQRRQGQPAPMEVSSFMRDDFRSPTSSKGAVDTGRAEEDYCFPNPTTTTTTTVSDNPWTPINTLLTERAALVRRSGKRTMTAGTLPPIENLFHTHAKGSPPSQMNPLKRRLNENNPENAESASSTTAAAAAGKSCREVHPARKTYSYDGSSDEDDDDDDDDDDDINLDLTTDDDGSSGSDSDADLGIISDLSMLTSSDSDGEGNNAERRRHRRRSGYPKPQQQMKNKSHDNLSSTTSPPPPQPPRPKNSPLLSKQNHHSRDREAAETLLALSSRSGSSSVEETPADAEKETKKGQDQELGHGTADSKEHAIKRLRRMSF</sequence>
<dbReference type="AlphaFoldDB" id="A0A0U1M5J0"/>
<feature type="compositionally biased region" description="Acidic residues" evidence="1">
    <location>
        <begin position="419"/>
        <end position="444"/>
    </location>
</feature>
<dbReference type="Proteomes" id="UP000054383">
    <property type="component" value="Unassembled WGS sequence"/>
</dbReference>